<dbReference type="InterPro" id="IPR035967">
    <property type="entry name" value="SWAP/Surp_sf"/>
</dbReference>
<dbReference type="InterPro" id="IPR000061">
    <property type="entry name" value="Surp"/>
</dbReference>
<feature type="domain" description="CID" evidence="6">
    <location>
        <begin position="480"/>
        <end position="628"/>
    </location>
</feature>
<dbReference type="InterPro" id="IPR006569">
    <property type="entry name" value="CID_dom"/>
</dbReference>
<feature type="compositionally biased region" description="Polar residues" evidence="3">
    <location>
        <begin position="634"/>
        <end position="658"/>
    </location>
</feature>
<dbReference type="PROSITE" id="PS51391">
    <property type="entry name" value="CID"/>
    <property type="match status" value="1"/>
</dbReference>
<dbReference type="PROSITE" id="PS50102">
    <property type="entry name" value="RRM"/>
    <property type="match status" value="1"/>
</dbReference>
<keyword evidence="1 2" id="KW-0694">RNA-binding</keyword>
<feature type="compositionally biased region" description="Low complexity" evidence="3">
    <location>
        <begin position="674"/>
        <end position="687"/>
    </location>
</feature>
<evidence type="ECO:0000313" key="7">
    <source>
        <dbReference type="EMBL" id="KAG7530568.1"/>
    </source>
</evidence>
<feature type="compositionally biased region" description="Gly residues" evidence="3">
    <location>
        <begin position="89"/>
        <end position="114"/>
    </location>
</feature>
<evidence type="ECO:0000256" key="1">
    <source>
        <dbReference type="ARBA" id="ARBA00022884"/>
    </source>
</evidence>
<organism evidence="7 8">
    <name type="scientific">Filobasidium floriforme</name>
    <dbReference type="NCBI Taxonomy" id="5210"/>
    <lineage>
        <taxon>Eukaryota</taxon>
        <taxon>Fungi</taxon>
        <taxon>Dikarya</taxon>
        <taxon>Basidiomycota</taxon>
        <taxon>Agaricomycotina</taxon>
        <taxon>Tremellomycetes</taxon>
        <taxon>Filobasidiales</taxon>
        <taxon>Filobasidiaceae</taxon>
        <taxon>Filobasidium</taxon>
    </lineage>
</organism>
<feature type="region of interest" description="Disordered" evidence="3">
    <location>
        <begin position="627"/>
        <end position="660"/>
    </location>
</feature>
<evidence type="ECO:0000259" key="5">
    <source>
        <dbReference type="PROSITE" id="PS50128"/>
    </source>
</evidence>
<dbReference type="EMBL" id="JABELV010000114">
    <property type="protein sequence ID" value="KAG7530568.1"/>
    <property type="molecule type" value="Genomic_DNA"/>
</dbReference>
<name>A0A8K0JHR0_9TREE</name>
<comment type="caution">
    <text evidence="7">The sequence shown here is derived from an EMBL/GenBank/DDBJ whole genome shotgun (WGS) entry which is preliminary data.</text>
</comment>
<feature type="region of interest" description="Disordered" evidence="3">
    <location>
        <begin position="1"/>
        <end position="160"/>
    </location>
</feature>
<accession>A0A8K0JHR0</accession>
<feature type="compositionally biased region" description="Low complexity" evidence="3">
    <location>
        <begin position="345"/>
        <end position="368"/>
    </location>
</feature>
<sequence length="733" mass="80569">MPRGIDLSKFRGDSDSEDEAFPPVKKQIVLDSFKQQTFSHGIQKKTKKELEKEEEERKRKQEEVDAAKAYKEFEDFFAGDDAASAPRGGTRGPAHGGGRGGVGGGFVKAGGGSDAPGQAYVPSRPIPTGPSSSSSHPYSSTRRPRSPSPPALPKPKGKRAMDSFLEEIKREERYREEKYGRVAQAEGSSVSAMAAMAGQKTGMRTLASNSETTNLYISNLPQGIGEDSLGNFFAKYGPVGAVKIMWPRGDEDTSIGAGITSSRRSKAGLSGFVAYMRREDAEVAVRELDGLDWGGSLLRVGWSKMVRIPSHPLYGMLEGVVEHIRKARPYSRNAPPPPRGRSRSRSFSNGSSSSSRSRSRSPARGARNNRSDAALAKFTRKMGEEKEKFVRAVADRVRAHGNRFEQVLRDREKGNEKFAFLRNVDLPEYHFYRYCLDSRYRLPTPPPDDFADEGKADLYSSDSAEDSERERMHRTNKGRLGKMARRRLEAGLRAMTGEREQIARLMEFAVNHADAVDDVADVICQSLRIEGTAVPRKLARLYLISDILHNSSATLSNVWRYRDAFEKRLPDVMEHMADVHRSLVTHAGKLSGETFKSQVAFVIEIWENWIVFRSDVTDKLRSVLGGAAARPAPAQTSDASNQKSSETTAQSDQSLNSSRFKKASAGGFKSTFVSSTATATPAPAPTSDQPVPVGDDEDLDGEAMDQDLDGEAMEEDLDGEAMDADEDLDGEAM</sequence>
<evidence type="ECO:0000259" key="4">
    <source>
        <dbReference type="PROSITE" id="PS50102"/>
    </source>
</evidence>
<feature type="domain" description="RRM" evidence="4">
    <location>
        <begin position="213"/>
        <end position="305"/>
    </location>
</feature>
<dbReference type="Gene3D" id="1.25.40.90">
    <property type="match status" value="1"/>
</dbReference>
<dbReference type="SMART" id="SM00360">
    <property type="entry name" value="RRM"/>
    <property type="match status" value="1"/>
</dbReference>
<gene>
    <name evidence="7" type="ORF">FFLO_04931</name>
</gene>
<evidence type="ECO:0000256" key="2">
    <source>
        <dbReference type="PROSITE-ProRule" id="PRU00176"/>
    </source>
</evidence>
<reference evidence="7" key="1">
    <citation type="submission" date="2020-04" db="EMBL/GenBank/DDBJ databases">
        <title>Analysis of mating type loci in Filobasidium floriforme.</title>
        <authorList>
            <person name="Nowrousian M."/>
        </authorList>
    </citation>
    <scope>NUCLEOTIDE SEQUENCE</scope>
    <source>
        <strain evidence="7">CBS 6242</strain>
    </source>
</reference>
<keyword evidence="8" id="KW-1185">Reference proteome</keyword>
<dbReference type="GO" id="GO:0006396">
    <property type="term" value="P:RNA processing"/>
    <property type="evidence" value="ECO:0007669"/>
    <property type="project" value="InterPro"/>
</dbReference>
<feature type="compositionally biased region" description="Basic and acidic residues" evidence="3">
    <location>
        <begin position="1"/>
        <end position="14"/>
    </location>
</feature>
<dbReference type="GO" id="GO:0003723">
    <property type="term" value="F:RNA binding"/>
    <property type="evidence" value="ECO:0007669"/>
    <property type="project" value="UniProtKB-UniRule"/>
</dbReference>
<dbReference type="Pfam" id="PF01805">
    <property type="entry name" value="Surp"/>
    <property type="match status" value="1"/>
</dbReference>
<dbReference type="InterPro" id="IPR008942">
    <property type="entry name" value="ENTH_VHS"/>
</dbReference>
<dbReference type="GO" id="GO:0005634">
    <property type="term" value="C:nucleus"/>
    <property type="evidence" value="ECO:0007669"/>
    <property type="project" value="TreeGrafter"/>
</dbReference>
<dbReference type="InterPro" id="IPR000504">
    <property type="entry name" value="RRM_dom"/>
</dbReference>
<dbReference type="SUPFAM" id="SSF54928">
    <property type="entry name" value="RNA-binding domain, RBD"/>
    <property type="match status" value="1"/>
</dbReference>
<feature type="domain" description="SURP motif" evidence="5">
    <location>
        <begin position="389"/>
        <end position="432"/>
    </location>
</feature>
<evidence type="ECO:0000259" key="6">
    <source>
        <dbReference type="PROSITE" id="PS51391"/>
    </source>
</evidence>
<feature type="compositionally biased region" description="Acidic residues" evidence="3">
    <location>
        <begin position="694"/>
        <end position="733"/>
    </location>
</feature>
<protein>
    <recommendedName>
        <fullName evidence="9">U2-associated protein SR140</fullName>
    </recommendedName>
</protein>
<dbReference type="PANTHER" id="PTHR23140:SF0">
    <property type="entry name" value="U2 SNRNP-ASSOCIATED SURP MOTIF-CONTAINING PROTEIN"/>
    <property type="match status" value="1"/>
</dbReference>
<dbReference type="PANTHER" id="PTHR23140">
    <property type="entry name" value="RNA PROCESSING PROTEIN LD23810P"/>
    <property type="match status" value="1"/>
</dbReference>
<dbReference type="Gene3D" id="1.10.10.790">
    <property type="entry name" value="Surp module"/>
    <property type="match status" value="1"/>
</dbReference>
<feature type="region of interest" description="Disordered" evidence="3">
    <location>
        <begin position="446"/>
        <end position="473"/>
    </location>
</feature>
<feature type="region of interest" description="Disordered" evidence="3">
    <location>
        <begin position="674"/>
        <end position="733"/>
    </location>
</feature>
<dbReference type="InterPro" id="IPR012677">
    <property type="entry name" value="Nucleotide-bd_a/b_plait_sf"/>
</dbReference>
<evidence type="ECO:0008006" key="9">
    <source>
        <dbReference type="Google" id="ProtNLM"/>
    </source>
</evidence>
<feature type="compositionally biased region" description="Basic and acidic residues" evidence="3">
    <location>
        <begin position="48"/>
        <end position="74"/>
    </location>
</feature>
<proteinExistence type="predicted"/>
<dbReference type="Proteomes" id="UP000812966">
    <property type="component" value="Unassembled WGS sequence"/>
</dbReference>
<dbReference type="Pfam" id="PF04818">
    <property type="entry name" value="CID"/>
    <property type="match status" value="1"/>
</dbReference>
<dbReference type="SUPFAM" id="SSF48464">
    <property type="entry name" value="ENTH/VHS domain"/>
    <property type="match status" value="1"/>
</dbReference>
<dbReference type="InterPro" id="IPR051485">
    <property type="entry name" value="SR-CTD_assoc_factor"/>
</dbReference>
<feature type="compositionally biased region" description="Low complexity" evidence="3">
    <location>
        <begin position="129"/>
        <end position="141"/>
    </location>
</feature>
<dbReference type="InterPro" id="IPR035979">
    <property type="entry name" value="RBD_domain_sf"/>
</dbReference>
<dbReference type="AlphaFoldDB" id="A0A8K0JHR0"/>
<evidence type="ECO:0000313" key="8">
    <source>
        <dbReference type="Proteomes" id="UP000812966"/>
    </source>
</evidence>
<evidence type="ECO:0000256" key="3">
    <source>
        <dbReference type="SAM" id="MobiDB-lite"/>
    </source>
</evidence>
<dbReference type="PROSITE" id="PS50128">
    <property type="entry name" value="SURP"/>
    <property type="match status" value="1"/>
</dbReference>
<feature type="region of interest" description="Disordered" evidence="3">
    <location>
        <begin position="328"/>
        <end position="374"/>
    </location>
</feature>
<dbReference type="Gene3D" id="3.30.70.330">
    <property type="match status" value="1"/>
</dbReference>
<dbReference type="SMART" id="SM00648">
    <property type="entry name" value="SWAP"/>
    <property type="match status" value="1"/>
</dbReference>
<dbReference type="SUPFAM" id="SSF109905">
    <property type="entry name" value="Surp module (SWAP domain)"/>
    <property type="match status" value="1"/>
</dbReference>
<dbReference type="SMART" id="SM00582">
    <property type="entry name" value="RPR"/>
    <property type="match status" value="1"/>
</dbReference>